<reference evidence="1" key="1">
    <citation type="submission" date="2025-08" db="UniProtKB">
        <authorList>
            <consortium name="Ensembl"/>
        </authorList>
    </citation>
    <scope>IDENTIFICATION</scope>
</reference>
<keyword evidence="2" id="KW-1185">Reference proteome</keyword>
<dbReference type="Proteomes" id="UP000694422">
    <property type="component" value="Unplaced"/>
</dbReference>
<dbReference type="Ensembl" id="ENSSDAT00000007446.1">
    <property type="protein sequence ID" value="ENSSDAP00000006518.1"/>
    <property type="gene ID" value="ENSSDAG00000006037.1"/>
</dbReference>
<evidence type="ECO:0000313" key="2">
    <source>
        <dbReference type="Proteomes" id="UP000694422"/>
    </source>
</evidence>
<accession>A0A8C9UM67</accession>
<protein>
    <submittedName>
        <fullName evidence="1">Uncharacterized protein</fullName>
    </submittedName>
</protein>
<reference evidence="1" key="2">
    <citation type="submission" date="2025-09" db="UniProtKB">
        <authorList>
            <consortium name="Ensembl"/>
        </authorList>
    </citation>
    <scope>IDENTIFICATION</scope>
</reference>
<dbReference type="AlphaFoldDB" id="A0A8C9UM67"/>
<evidence type="ECO:0000313" key="1">
    <source>
        <dbReference type="Ensembl" id="ENSSDAP00000006518.1"/>
    </source>
</evidence>
<name>A0A8C9UM67_SPEDA</name>
<sequence>MEEWMILLNFNPRLASRSPVSSTWHIPSGVKVRSFSRQPSMWYWECLMRKILDACSSSPDSTFLFRRLTRESGSRLTQLLWHTDPVSLHHQRVGSPAYSTLTTAALPVHQEDPLTPGPRPPMLFCQNNQRNPTSQTFSTGELTRTLQLCDKAWKLPEGQPHTHRDGRRQREGTGCGLGFSLGLHPPALWASAPPIRHRPAGGSCSGDRRATLNLGRRCTCGCRPAPASLQAEGEQHASRGFALAEECSFMDLCMGSFCPNIQLKYYLSRYPELRIIKVLLFLFKPCPVRVTTFTYFPYPW</sequence>
<proteinExistence type="predicted"/>
<organism evidence="1 2">
    <name type="scientific">Spermophilus dauricus</name>
    <name type="common">Daurian ground squirrel</name>
    <dbReference type="NCBI Taxonomy" id="99837"/>
    <lineage>
        <taxon>Eukaryota</taxon>
        <taxon>Metazoa</taxon>
        <taxon>Chordata</taxon>
        <taxon>Craniata</taxon>
        <taxon>Vertebrata</taxon>
        <taxon>Euteleostomi</taxon>
        <taxon>Mammalia</taxon>
        <taxon>Eutheria</taxon>
        <taxon>Euarchontoglires</taxon>
        <taxon>Glires</taxon>
        <taxon>Rodentia</taxon>
        <taxon>Sciuromorpha</taxon>
        <taxon>Sciuridae</taxon>
        <taxon>Xerinae</taxon>
        <taxon>Marmotini</taxon>
        <taxon>Spermophilus</taxon>
    </lineage>
</organism>